<name>A0AAE1ISH6_9FABA</name>
<comment type="caution">
    <text evidence="8">The sequence shown here is derived from an EMBL/GenBank/DDBJ whole genome shotgun (WGS) entry which is preliminary data.</text>
</comment>
<dbReference type="GO" id="GO:0080019">
    <property type="term" value="F:alcohol-forming very long-chain fatty acyl-CoA reductase activity"/>
    <property type="evidence" value="ECO:0007669"/>
    <property type="project" value="InterPro"/>
</dbReference>
<evidence type="ECO:0000256" key="5">
    <source>
        <dbReference type="SAM" id="Coils"/>
    </source>
</evidence>
<dbReference type="InterPro" id="IPR026055">
    <property type="entry name" value="FAR"/>
</dbReference>
<proteinExistence type="inferred from homology"/>
<dbReference type="AlphaFoldDB" id="A0AAE1ISH6"/>
<evidence type="ECO:0000256" key="1">
    <source>
        <dbReference type="ARBA" id="ARBA00005928"/>
    </source>
</evidence>
<comment type="function">
    <text evidence="4">Catalyzes the reduction of fatty acyl-CoA to fatty alcohols.</text>
</comment>
<dbReference type="Gene3D" id="3.40.50.720">
    <property type="entry name" value="NAD(P)-binding Rossmann-like Domain"/>
    <property type="match status" value="1"/>
</dbReference>
<keyword evidence="4" id="KW-0521">NADP</keyword>
<dbReference type="Pfam" id="PF03015">
    <property type="entry name" value="Sterile"/>
    <property type="match status" value="1"/>
</dbReference>
<evidence type="ECO:0000256" key="4">
    <source>
        <dbReference type="RuleBase" id="RU363097"/>
    </source>
</evidence>
<evidence type="ECO:0000259" key="7">
    <source>
        <dbReference type="Pfam" id="PF07993"/>
    </source>
</evidence>
<evidence type="ECO:0000313" key="8">
    <source>
        <dbReference type="EMBL" id="KAK4256350.1"/>
    </source>
</evidence>
<dbReference type="PANTHER" id="PTHR11011">
    <property type="entry name" value="MALE STERILITY PROTEIN 2-RELATED"/>
    <property type="match status" value="1"/>
</dbReference>
<dbReference type="EC" id="1.2.1.84" evidence="4"/>
<feature type="domain" description="Fatty acyl-CoA reductase C-terminal" evidence="6">
    <location>
        <begin position="396"/>
        <end position="489"/>
    </location>
</feature>
<organism evidence="8 9">
    <name type="scientific">Acacia crassicarpa</name>
    <name type="common">northern wattle</name>
    <dbReference type="NCBI Taxonomy" id="499986"/>
    <lineage>
        <taxon>Eukaryota</taxon>
        <taxon>Viridiplantae</taxon>
        <taxon>Streptophyta</taxon>
        <taxon>Embryophyta</taxon>
        <taxon>Tracheophyta</taxon>
        <taxon>Spermatophyta</taxon>
        <taxon>Magnoliopsida</taxon>
        <taxon>eudicotyledons</taxon>
        <taxon>Gunneridae</taxon>
        <taxon>Pentapetalae</taxon>
        <taxon>rosids</taxon>
        <taxon>fabids</taxon>
        <taxon>Fabales</taxon>
        <taxon>Fabaceae</taxon>
        <taxon>Caesalpinioideae</taxon>
        <taxon>mimosoid clade</taxon>
        <taxon>Acacieae</taxon>
        <taxon>Acacia</taxon>
    </lineage>
</organism>
<keyword evidence="4" id="KW-0560">Oxidoreductase</keyword>
<dbReference type="EMBL" id="JAWXYG010000013">
    <property type="protein sequence ID" value="KAK4256350.1"/>
    <property type="molecule type" value="Genomic_DNA"/>
</dbReference>
<protein>
    <recommendedName>
        <fullName evidence="4">Fatty acyl-CoA reductase</fullName>
        <ecNumber evidence="4">1.2.1.84</ecNumber>
    </recommendedName>
</protein>
<dbReference type="InterPro" id="IPR013120">
    <property type="entry name" value="FAR_NAD-bd"/>
</dbReference>
<feature type="domain" description="Thioester reductase (TE)" evidence="7">
    <location>
        <begin position="17"/>
        <end position="321"/>
    </location>
</feature>
<dbReference type="GO" id="GO:0010345">
    <property type="term" value="P:suberin biosynthetic process"/>
    <property type="evidence" value="ECO:0007669"/>
    <property type="project" value="TreeGrafter"/>
</dbReference>
<keyword evidence="5" id="KW-0175">Coiled coil</keyword>
<dbReference type="PANTHER" id="PTHR11011:SF84">
    <property type="entry name" value="ACYL-COA REDUCTASE-LIKE PROTEIN, PUTATIVE-RELATED"/>
    <property type="match status" value="1"/>
</dbReference>
<dbReference type="Proteomes" id="UP001293593">
    <property type="component" value="Unassembled WGS sequence"/>
</dbReference>
<dbReference type="InterPro" id="IPR033640">
    <property type="entry name" value="FAR_C"/>
</dbReference>
<gene>
    <name evidence="8" type="ORF">QN277_009229</name>
</gene>
<evidence type="ECO:0000256" key="2">
    <source>
        <dbReference type="ARBA" id="ARBA00022516"/>
    </source>
</evidence>
<keyword evidence="3 4" id="KW-0443">Lipid metabolism</keyword>
<dbReference type="CDD" id="cd09071">
    <property type="entry name" value="FAR_C"/>
    <property type="match status" value="1"/>
</dbReference>
<dbReference type="Pfam" id="PF07993">
    <property type="entry name" value="NAD_binding_4"/>
    <property type="match status" value="1"/>
</dbReference>
<comment type="catalytic activity">
    <reaction evidence="4">
        <text>a long-chain fatty acyl-CoA + 2 NADPH + 2 H(+) = a long-chain primary fatty alcohol + 2 NADP(+) + CoA</text>
        <dbReference type="Rhea" id="RHEA:52716"/>
        <dbReference type="ChEBI" id="CHEBI:15378"/>
        <dbReference type="ChEBI" id="CHEBI:57287"/>
        <dbReference type="ChEBI" id="CHEBI:57783"/>
        <dbReference type="ChEBI" id="CHEBI:58349"/>
        <dbReference type="ChEBI" id="CHEBI:77396"/>
        <dbReference type="ChEBI" id="CHEBI:83139"/>
        <dbReference type="EC" id="1.2.1.84"/>
    </reaction>
</comment>
<evidence type="ECO:0000313" key="9">
    <source>
        <dbReference type="Proteomes" id="UP001293593"/>
    </source>
</evidence>
<reference evidence="8" key="1">
    <citation type="submission" date="2023-10" db="EMBL/GenBank/DDBJ databases">
        <title>Chromosome-level genome of the transformable northern wattle, Acacia crassicarpa.</title>
        <authorList>
            <person name="Massaro I."/>
            <person name="Sinha N.R."/>
            <person name="Poethig S."/>
            <person name="Leichty A.R."/>
        </authorList>
    </citation>
    <scope>NUCLEOTIDE SEQUENCE</scope>
    <source>
        <strain evidence="8">Acra3RX</strain>
        <tissue evidence="8">Leaf</tissue>
    </source>
</reference>
<dbReference type="CDD" id="cd05236">
    <property type="entry name" value="FAR-N_SDR_e"/>
    <property type="match status" value="1"/>
</dbReference>
<keyword evidence="2 4" id="KW-0444">Lipid biosynthesis</keyword>
<dbReference type="SUPFAM" id="SSF51735">
    <property type="entry name" value="NAD(P)-binding Rossmann-fold domains"/>
    <property type="match status" value="1"/>
</dbReference>
<dbReference type="GO" id="GO:0102965">
    <property type="term" value="F:alcohol-forming long-chain fatty acyl-CoA reductase activity"/>
    <property type="evidence" value="ECO:0007669"/>
    <property type="project" value="UniProtKB-EC"/>
</dbReference>
<evidence type="ECO:0000259" key="6">
    <source>
        <dbReference type="Pfam" id="PF03015"/>
    </source>
</evidence>
<accession>A0AAE1ISH6</accession>
<evidence type="ECO:0000256" key="3">
    <source>
        <dbReference type="ARBA" id="ARBA00023098"/>
    </source>
</evidence>
<comment type="similarity">
    <text evidence="1 4">Belongs to the fatty acyl-CoA reductase family.</text>
</comment>
<dbReference type="GO" id="GO:0035336">
    <property type="term" value="P:long-chain fatty-acyl-CoA metabolic process"/>
    <property type="evidence" value="ECO:0007669"/>
    <property type="project" value="TreeGrafter"/>
</dbReference>
<keyword evidence="9" id="KW-1185">Reference proteome</keyword>
<dbReference type="InterPro" id="IPR036291">
    <property type="entry name" value="NAD(P)-bd_dom_sf"/>
</dbReference>
<feature type="coiled-coil region" evidence="5">
    <location>
        <begin position="192"/>
        <end position="219"/>
    </location>
</feature>
<sequence length="494" mass="55894">MELESAQQFLKGKTILVTGATGFLAKVFMEKLLRTQPDLKKLYLLLRASDSASATQRLHDDIMGKQLFKVLRDQMGTDFDSFISEKVEAIAGDVSLVNLGLDDENNIVKKIKEEIDVIVSSAATTKFDERFDVAMSTNTMGALHILNIAKSCPKLRALLHVSTAYVCGEAYNERVVKEEPFKMGQTVKGNSKLDIQSEKELMKKRMEELEAENVSGEALTSAMREYGIKRANLYGWPNTYVFTKAMGEMILTTYKDSVPLIIIRPSMITSTIREPFPGWIEGFRTIDSVIGSHGKGTISNFLGDPKTIIGVIPVDMVTNCMVAAMVTHSINKNLENFIYHVCSSSRNPLRLSNISEFSNLFFSKHPLINKSGMPIMTRKLRFLADLDFQTHMMIQHGLPLKVLNLVNEVFFHSFDDGYSMNDNKVKLVIMMAQLYRPYVFFKAVFDDSNTEKLYMTTKMENIEFDPKTIDWADYMMNVHIPGLIKFVIKLSPKL</sequence>